<dbReference type="InterPro" id="IPR036291">
    <property type="entry name" value="NAD(P)-bd_dom_sf"/>
</dbReference>
<dbReference type="EMBL" id="FUYG01000002">
    <property type="protein sequence ID" value="SKA86013.1"/>
    <property type="molecule type" value="Genomic_DNA"/>
</dbReference>
<dbReference type="SUPFAM" id="SSF51735">
    <property type="entry name" value="NAD(P)-binding Rossmann-fold domains"/>
    <property type="match status" value="1"/>
</dbReference>
<reference evidence="4" key="1">
    <citation type="submission" date="2017-02" db="EMBL/GenBank/DDBJ databases">
        <authorList>
            <person name="Varghese N."/>
            <person name="Submissions S."/>
        </authorList>
    </citation>
    <scope>NUCLEOTIDE SEQUENCE [LARGE SCALE GENOMIC DNA]</scope>
    <source>
        <strain evidence="4">VKM Ac-2052</strain>
    </source>
</reference>
<evidence type="ECO:0008006" key="5">
    <source>
        <dbReference type="Google" id="ProtNLM"/>
    </source>
</evidence>
<evidence type="ECO:0000259" key="2">
    <source>
        <dbReference type="Pfam" id="PF08338"/>
    </source>
</evidence>
<evidence type="ECO:0000259" key="1">
    <source>
        <dbReference type="Pfam" id="PF01370"/>
    </source>
</evidence>
<organism evidence="3 4">
    <name type="scientific">Agreia bicolorata</name>
    <dbReference type="NCBI Taxonomy" id="110935"/>
    <lineage>
        <taxon>Bacteria</taxon>
        <taxon>Bacillati</taxon>
        <taxon>Actinomycetota</taxon>
        <taxon>Actinomycetes</taxon>
        <taxon>Micrococcales</taxon>
        <taxon>Microbacteriaceae</taxon>
        <taxon>Agreia</taxon>
    </lineage>
</organism>
<dbReference type="InterPro" id="IPR013549">
    <property type="entry name" value="DUF1731"/>
</dbReference>
<dbReference type="Pfam" id="PF08338">
    <property type="entry name" value="DUF1731"/>
    <property type="match status" value="1"/>
</dbReference>
<evidence type="ECO:0000313" key="3">
    <source>
        <dbReference type="EMBL" id="SKA86013.1"/>
    </source>
</evidence>
<proteinExistence type="predicted"/>
<feature type="domain" description="DUF1731" evidence="2">
    <location>
        <begin position="293"/>
        <end position="340"/>
    </location>
</feature>
<gene>
    <name evidence="3" type="ORF">SAMN06295879_0860</name>
</gene>
<dbReference type="PANTHER" id="PTHR11092">
    <property type="entry name" value="SUGAR NUCLEOTIDE EPIMERASE RELATED"/>
    <property type="match status" value="1"/>
</dbReference>
<dbReference type="InterPro" id="IPR001509">
    <property type="entry name" value="Epimerase_deHydtase"/>
</dbReference>
<dbReference type="Pfam" id="PF01370">
    <property type="entry name" value="Epimerase"/>
    <property type="match status" value="1"/>
</dbReference>
<protein>
    <recommendedName>
        <fullName evidence="5">DUF1731 domain-containing protein</fullName>
    </recommendedName>
</protein>
<dbReference type="Gene3D" id="3.40.50.720">
    <property type="entry name" value="NAD(P)-binding Rossmann-like Domain"/>
    <property type="match status" value="1"/>
</dbReference>
<dbReference type="AlphaFoldDB" id="A0A1T4X8T0"/>
<feature type="domain" description="NAD-dependent epimerase/dehydratase" evidence="1">
    <location>
        <begin position="28"/>
        <end position="145"/>
    </location>
</feature>
<sequence length="349" mass="38476">MAVNVGSVDQTGRMTPDSLHPLATRRAVLAGASGFIGEVLQRELLAEGYEVTLIGRSSPAVAWHELEAIDAAINGASLVINLAGKSVNCRYTESNRAEIRRSRVDTTRILRESISRVASPPALWLNSSTATIYRHAEDRPQTESTGEIGSGFSVSIATDWEHAFFAGELPQTRRVALRMAIVLGRGGALSPLLRVARLGLGGTQHDGWWFRSLFGSAARRRAGVWHEKRGTKGLQKFSWVHIDDVVSIVRFIRDRPNIEGVVNVCAPGPSDNRRLMALLRRNVGAPIGLPAFRWMLEVAMWVLRTETELVLKSRWVVPERLQNAGYVFQHSTLEHALDDLARPAPAATR</sequence>
<dbReference type="Proteomes" id="UP000189735">
    <property type="component" value="Unassembled WGS sequence"/>
</dbReference>
<evidence type="ECO:0000313" key="4">
    <source>
        <dbReference type="Proteomes" id="UP000189735"/>
    </source>
</evidence>
<name>A0A1T4X8T0_9MICO</name>
<dbReference type="PANTHER" id="PTHR11092:SF0">
    <property type="entry name" value="EPIMERASE FAMILY PROTEIN SDR39U1"/>
    <property type="match status" value="1"/>
</dbReference>
<accession>A0A1T4X8T0</accession>